<comment type="caution">
    <text evidence="9">The sequence shown here is derived from an EMBL/GenBank/DDBJ whole genome shotgun (WGS) entry which is preliminary data.</text>
</comment>
<dbReference type="EMBL" id="PFTH01000003">
    <property type="protein sequence ID" value="PJB89737.1"/>
    <property type="molecule type" value="Genomic_DNA"/>
</dbReference>
<feature type="transmembrane region" description="Helical" evidence="8">
    <location>
        <begin position="63"/>
        <end position="85"/>
    </location>
</feature>
<dbReference type="GO" id="GO:0005886">
    <property type="term" value="C:plasma membrane"/>
    <property type="evidence" value="ECO:0007669"/>
    <property type="project" value="UniProtKB-SubCell"/>
</dbReference>
<feature type="transmembrane region" description="Helical" evidence="8">
    <location>
        <begin position="235"/>
        <end position="261"/>
    </location>
</feature>
<sequence length="334" mass="36810">MQKIEISAKTIIFTVLFILLLQFLVVIKDLIFALFIAFIVASALRPFVIWLTERKITRTVSLIIVYLLFVGALGSTVALIIPPLINELFLLAKTLPSIVRKLVPNNLGFININSIVQYVPNLTNQFITVVQGAFSNIVFLMSILFFSFYFLIEENTIKKILIKFFDENQSQKVNDIFGGAEKKLNSWFWGELVLMTVVGVLTFIGLSLIGLKYVIPLALLAGLLEVVPNLGPTIAAIPAVLIGFSQSYFLGIAALAVSFIVQQLENNVIVPVVMKKAVGVSPAITLIALIIGGKLTGVMGVLLAIPTMLFLEVVIMEMIRKPNIKKIQTTKDSI</sequence>
<feature type="transmembrane region" description="Helical" evidence="8">
    <location>
        <begin position="273"/>
        <end position="291"/>
    </location>
</feature>
<evidence type="ECO:0000313" key="9">
    <source>
        <dbReference type="EMBL" id="PJB89737.1"/>
    </source>
</evidence>
<accession>A0A2M8DEA7</accession>
<name>A0A2M8DEA7_9BACT</name>
<evidence type="ECO:0000256" key="6">
    <source>
        <dbReference type="ARBA" id="ARBA00022989"/>
    </source>
</evidence>
<evidence type="ECO:0000256" key="1">
    <source>
        <dbReference type="ARBA" id="ARBA00004651"/>
    </source>
</evidence>
<dbReference type="Proteomes" id="UP000229706">
    <property type="component" value="Unassembled WGS sequence"/>
</dbReference>
<gene>
    <name evidence="9" type="ORF">CO083_00115</name>
</gene>
<dbReference type="AlphaFoldDB" id="A0A2M8DEA7"/>
<feature type="transmembrane region" description="Helical" evidence="8">
    <location>
        <begin position="133"/>
        <end position="152"/>
    </location>
</feature>
<feature type="transmembrane region" description="Helical" evidence="8">
    <location>
        <begin position="192"/>
        <end position="215"/>
    </location>
</feature>
<keyword evidence="6 8" id="KW-1133">Transmembrane helix</keyword>
<comment type="similarity">
    <text evidence="2">Belongs to the autoinducer-2 exporter (AI-2E) (TC 2.A.86) family.</text>
</comment>
<protein>
    <recommendedName>
        <fullName evidence="11">AI-2E family transporter</fullName>
    </recommendedName>
</protein>
<keyword evidence="4" id="KW-1003">Cell membrane</keyword>
<dbReference type="InterPro" id="IPR002549">
    <property type="entry name" value="AI-2E-like"/>
</dbReference>
<feature type="transmembrane region" description="Helical" evidence="8">
    <location>
        <begin position="7"/>
        <end position="25"/>
    </location>
</feature>
<keyword evidence="3" id="KW-0813">Transport</keyword>
<reference evidence="10" key="1">
    <citation type="submission" date="2017-09" db="EMBL/GenBank/DDBJ databases">
        <title>Depth-based differentiation of microbial function through sediment-hosted aquifers and enrichment of novel symbionts in the deep terrestrial subsurface.</title>
        <authorList>
            <person name="Probst A.J."/>
            <person name="Ladd B."/>
            <person name="Jarett J.K."/>
            <person name="Geller-Mcgrath D.E."/>
            <person name="Sieber C.M.K."/>
            <person name="Emerson J.B."/>
            <person name="Anantharaman K."/>
            <person name="Thomas B.C."/>
            <person name="Malmstrom R."/>
            <person name="Stieglmeier M."/>
            <person name="Klingl A."/>
            <person name="Woyke T."/>
            <person name="Ryan C.M."/>
            <person name="Banfield J.F."/>
        </authorList>
    </citation>
    <scope>NUCLEOTIDE SEQUENCE [LARGE SCALE GENOMIC DNA]</scope>
</reference>
<organism evidence="9 10">
    <name type="scientific">Candidatus Roizmanbacteria bacterium CG_4_9_14_0_8_um_filter_34_12</name>
    <dbReference type="NCBI Taxonomy" id="1974840"/>
    <lineage>
        <taxon>Bacteria</taxon>
        <taxon>Candidatus Roizmaniibacteriota</taxon>
    </lineage>
</organism>
<evidence type="ECO:0008006" key="11">
    <source>
        <dbReference type="Google" id="ProtNLM"/>
    </source>
</evidence>
<keyword evidence="7 8" id="KW-0472">Membrane</keyword>
<evidence type="ECO:0000313" key="10">
    <source>
        <dbReference type="Proteomes" id="UP000229706"/>
    </source>
</evidence>
<dbReference type="PANTHER" id="PTHR21716">
    <property type="entry name" value="TRANSMEMBRANE PROTEIN"/>
    <property type="match status" value="1"/>
</dbReference>
<evidence type="ECO:0000256" key="5">
    <source>
        <dbReference type="ARBA" id="ARBA00022692"/>
    </source>
</evidence>
<evidence type="ECO:0000256" key="3">
    <source>
        <dbReference type="ARBA" id="ARBA00022448"/>
    </source>
</evidence>
<keyword evidence="5 8" id="KW-0812">Transmembrane</keyword>
<evidence type="ECO:0000256" key="7">
    <source>
        <dbReference type="ARBA" id="ARBA00023136"/>
    </source>
</evidence>
<comment type="subcellular location">
    <subcellularLocation>
        <location evidence="1">Cell membrane</location>
        <topology evidence="1">Multi-pass membrane protein</topology>
    </subcellularLocation>
</comment>
<proteinExistence type="inferred from homology"/>
<evidence type="ECO:0000256" key="2">
    <source>
        <dbReference type="ARBA" id="ARBA00009773"/>
    </source>
</evidence>
<evidence type="ECO:0000256" key="4">
    <source>
        <dbReference type="ARBA" id="ARBA00022475"/>
    </source>
</evidence>
<feature type="transmembrane region" description="Helical" evidence="8">
    <location>
        <begin position="297"/>
        <end position="316"/>
    </location>
</feature>
<evidence type="ECO:0000256" key="8">
    <source>
        <dbReference type="SAM" id="Phobius"/>
    </source>
</evidence>
<feature type="transmembrane region" description="Helical" evidence="8">
    <location>
        <begin position="31"/>
        <end position="51"/>
    </location>
</feature>
<dbReference type="PANTHER" id="PTHR21716:SF53">
    <property type="entry name" value="PERMEASE PERM-RELATED"/>
    <property type="match status" value="1"/>
</dbReference>
<dbReference type="GO" id="GO:0055085">
    <property type="term" value="P:transmembrane transport"/>
    <property type="evidence" value="ECO:0007669"/>
    <property type="project" value="TreeGrafter"/>
</dbReference>
<dbReference type="Pfam" id="PF01594">
    <property type="entry name" value="AI-2E_transport"/>
    <property type="match status" value="1"/>
</dbReference>